<accession>A0A5C0SN85</accession>
<keyword evidence="1" id="KW-1133">Transmembrane helix</keyword>
<dbReference type="Proteomes" id="UP000322631">
    <property type="component" value="Chromosome"/>
</dbReference>
<evidence type="ECO:0000256" key="1">
    <source>
        <dbReference type="SAM" id="Phobius"/>
    </source>
</evidence>
<dbReference type="RefSeq" id="WP_148882650.1">
    <property type="nucleotide sequence ID" value="NZ_CP041932.1"/>
</dbReference>
<name>A0A5C0SN85_9EURY</name>
<organism evidence="2 3">
    <name type="scientific">Thermococcus aciditolerans</name>
    <dbReference type="NCBI Taxonomy" id="2598455"/>
    <lineage>
        <taxon>Archaea</taxon>
        <taxon>Methanobacteriati</taxon>
        <taxon>Methanobacteriota</taxon>
        <taxon>Thermococci</taxon>
        <taxon>Thermococcales</taxon>
        <taxon>Thermococcaceae</taxon>
        <taxon>Thermococcus</taxon>
    </lineage>
</organism>
<sequence>MERKIKVVLLLSFLSLFFAEVLSGSTPPLEVLTNLLSFPFLWVYYGAGVLLAREAGFGG</sequence>
<proteinExistence type="predicted"/>
<protein>
    <submittedName>
        <fullName evidence="2">Uncharacterized protein</fullName>
    </submittedName>
</protein>
<gene>
    <name evidence="2" type="ORF">FPV09_05365</name>
</gene>
<keyword evidence="3" id="KW-1185">Reference proteome</keyword>
<keyword evidence="1" id="KW-0812">Transmembrane</keyword>
<feature type="transmembrane region" description="Helical" evidence="1">
    <location>
        <begin position="33"/>
        <end position="52"/>
    </location>
</feature>
<dbReference type="GeneID" id="41609262"/>
<dbReference type="KEGG" id="them:FPV09_05365"/>
<keyword evidence="1" id="KW-0472">Membrane</keyword>
<evidence type="ECO:0000313" key="2">
    <source>
        <dbReference type="EMBL" id="QEK14628.1"/>
    </source>
</evidence>
<evidence type="ECO:0000313" key="3">
    <source>
        <dbReference type="Proteomes" id="UP000322631"/>
    </source>
</evidence>
<dbReference type="EMBL" id="CP041932">
    <property type="protein sequence ID" value="QEK14628.1"/>
    <property type="molecule type" value="Genomic_DNA"/>
</dbReference>
<reference evidence="2 3" key="1">
    <citation type="submission" date="2019-07" db="EMBL/GenBank/DDBJ databases">
        <title>Complete genome of Thermococcus acidophilus.</title>
        <authorList>
            <person name="Li X."/>
        </authorList>
    </citation>
    <scope>NUCLEOTIDE SEQUENCE [LARGE SCALE GENOMIC DNA]</scope>
    <source>
        <strain evidence="2 3">SY113</strain>
    </source>
</reference>
<dbReference type="AlphaFoldDB" id="A0A5C0SN85"/>